<evidence type="ECO:0000313" key="8">
    <source>
        <dbReference type="EMBL" id="WDZ83972.1"/>
    </source>
</evidence>
<feature type="domain" description="RNA polymerase sigma factor 70 region 4 type 2" evidence="7">
    <location>
        <begin position="172"/>
        <end position="222"/>
    </location>
</feature>
<dbReference type="InterPro" id="IPR013325">
    <property type="entry name" value="RNA_pol_sigma_r2"/>
</dbReference>
<dbReference type="Pfam" id="PF08281">
    <property type="entry name" value="Sigma70_r4_2"/>
    <property type="match status" value="1"/>
</dbReference>
<feature type="domain" description="RNA polymerase sigma-70 region 2" evidence="6">
    <location>
        <begin position="83"/>
        <end position="142"/>
    </location>
</feature>
<evidence type="ECO:0000256" key="3">
    <source>
        <dbReference type="ARBA" id="ARBA00023082"/>
    </source>
</evidence>
<name>A0ABY7ZM47_9ACTN</name>
<proteinExistence type="inferred from homology"/>
<dbReference type="SUPFAM" id="SSF88659">
    <property type="entry name" value="Sigma3 and sigma4 domains of RNA polymerase sigma factors"/>
    <property type="match status" value="1"/>
</dbReference>
<dbReference type="PANTHER" id="PTHR43133">
    <property type="entry name" value="RNA POLYMERASE ECF-TYPE SIGMA FACTO"/>
    <property type="match status" value="1"/>
</dbReference>
<dbReference type="PANTHER" id="PTHR43133:SF8">
    <property type="entry name" value="RNA POLYMERASE SIGMA FACTOR HI_1459-RELATED"/>
    <property type="match status" value="1"/>
</dbReference>
<protein>
    <submittedName>
        <fullName evidence="8">Sigma-70 family RNA polymerase sigma factor</fullName>
    </submittedName>
</protein>
<keyword evidence="2" id="KW-0805">Transcription regulation</keyword>
<dbReference type="NCBIfam" id="TIGR02937">
    <property type="entry name" value="sigma70-ECF"/>
    <property type="match status" value="1"/>
</dbReference>
<keyword evidence="5" id="KW-0804">Transcription</keyword>
<sequence>MDDRTPDKTRPVSGFSTHQHRDLVIRDEDDLVVREAVYLKTDLVVREEYDDASEYECKRTPAQERPEKPTRQQVVEEFREFFLRFAGRLAAWLQYLGVPPAEAKDVTQETMRKAYRRWDSIDNPEAWVRVVASREWAARLAKVDAIPVEDVEEHLRHNAGGCEIAAADTRHDVREAVRKLPPRQRQVLAWSYEGYTPAEIAEHLSMTPEAVRSSLYQGRQKLERLLRPQESGDQ</sequence>
<evidence type="ECO:0000256" key="2">
    <source>
        <dbReference type="ARBA" id="ARBA00023015"/>
    </source>
</evidence>
<dbReference type="CDD" id="cd06171">
    <property type="entry name" value="Sigma70_r4"/>
    <property type="match status" value="1"/>
</dbReference>
<evidence type="ECO:0000313" key="9">
    <source>
        <dbReference type="Proteomes" id="UP001219605"/>
    </source>
</evidence>
<keyword evidence="4" id="KW-0238">DNA-binding</keyword>
<keyword evidence="9" id="KW-1185">Reference proteome</keyword>
<accession>A0ABY7ZM47</accession>
<dbReference type="Gene3D" id="1.10.1740.10">
    <property type="match status" value="1"/>
</dbReference>
<reference evidence="8 9" key="1">
    <citation type="submission" date="2023-02" db="EMBL/GenBank/DDBJ databases">
        <authorList>
            <person name="Mo P."/>
        </authorList>
    </citation>
    <scope>NUCLEOTIDE SEQUENCE [LARGE SCALE GENOMIC DNA]</scope>
    <source>
        <strain evidence="8 9">HUAS 3</strain>
    </source>
</reference>
<dbReference type="InterPro" id="IPR013249">
    <property type="entry name" value="RNA_pol_sigma70_r4_t2"/>
</dbReference>
<dbReference type="Proteomes" id="UP001219605">
    <property type="component" value="Chromosome"/>
</dbReference>
<dbReference type="SUPFAM" id="SSF88946">
    <property type="entry name" value="Sigma2 domain of RNA polymerase sigma factors"/>
    <property type="match status" value="1"/>
</dbReference>
<dbReference type="InterPro" id="IPR039425">
    <property type="entry name" value="RNA_pol_sigma-70-like"/>
</dbReference>
<evidence type="ECO:0000256" key="4">
    <source>
        <dbReference type="ARBA" id="ARBA00023125"/>
    </source>
</evidence>
<dbReference type="EMBL" id="CP118615">
    <property type="protein sequence ID" value="WDZ83972.1"/>
    <property type="molecule type" value="Genomic_DNA"/>
</dbReference>
<evidence type="ECO:0000256" key="1">
    <source>
        <dbReference type="ARBA" id="ARBA00010641"/>
    </source>
</evidence>
<dbReference type="Gene3D" id="1.10.10.10">
    <property type="entry name" value="Winged helix-like DNA-binding domain superfamily/Winged helix DNA-binding domain"/>
    <property type="match status" value="1"/>
</dbReference>
<comment type="similarity">
    <text evidence="1">Belongs to the sigma-70 factor family. ECF subfamily.</text>
</comment>
<evidence type="ECO:0000256" key="5">
    <source>
        <dbReference type="ARBA" id="ARBA00023163"/>
    </source>
</evidence>
<dbReference type="RefSeq" id="WP_275030529.1">
    <property type="nucleotide sequence ID" value="NZ_CP118615.1"/>
</dbReference>
<dbReference type="InterPro" id="IPR036388">
    <property type="entry name" value="WH-like_DNA-bd_sf"/>
</dbReference>
<dbReference type="Pfam" id="PF04542">
    <property type="entry name" value="Sigma70_r2"/>
    <property type="match status" value="1"/>
</dbReference>
<evidence type="ECO:0000259" key="7">
    <source>
        <dbReference type="Pfam" id="PF08281"/>
    </source>
</evidence>
<organism evidence="8 9">
    <name type="scientific">Micromonospora cathayae</name>
    <dbReference type="NCBI Taxonomy" id="3028804"/>
    <lineage>
        <taxon>Bacteria</taxon>
        <taxon>Bacillati</taxon>
        <taxon>Actinomycetota</taxon>
        <taxon>Actinomycetes</taxon>
        <taxon>Micromonosporales</taxon>
        <taxon>Micromonosporaceae</taxon>
        <taxon>Micromonospora</taxon>
    </lineage>
</organism>
<dbReference type="InterPro" id="IPR014284">
    <property type="entry name" value="RNA_pol_sigma-70_dom"/>
</dbReference>
<keyword evidence="3" id="KW-0731">Sigma factor</keyword>
<evidence type="ECO:0000259" key="6">
    <source>
        <dbReference type="Pfam" id="PF04542"/>
    </source>
</evidence>
<gene>
    <name evidence="8" type="ORF">PVK37_26450</name>
</gene>
<dbReference type="InterPro" id="IPR007627">
    <property type="entry name" value="RNA_pol_sigma70_r2"/>
</dbReference>
<dbReference type="InterPro" id="IPR013324">
    <property type="entry name" value="RNA_pol_sigma_r3/r4-like"/>
</dbReference>